<keyword evidence="1" id="KW-0472">Membrane</keyword>
<keyword evidence="3" id="KW-1185">Reference proteome</keyword>
<evidence type="ECO:0000313" key="3">
    <source>
        <dbReference type="Proteomes" id="UP000276133"/>
    </source>
</evidence>
<evidence type="ECO:0000256" key="1">
    <source>
        <dbReference type="SAM" id="Phobius"/>
    </source>
</evidence>
<protein>
    <submittedName>
        <fullName evidence="2">Uncharacterized protein</fullName>
    </submittedName>
</protein>
<keyword evidence="1" id="KW-1133">Transmembrane helix</keyword>
<dbReference type="EMBL" id="REGN01004330">
    <property type="protein sequence ID" value="RNA17982.1"/>
    <property type="molecule type" value="Genomic_DNA"/>
</dbReference>
<proteinExistence type="predicted"/>
<dbReference type="Proteomes" id="UP000276133">
    <property type="component" value="Unassembled WGS sequence"/>
</dbReference>
<dbReference type="AlphaFoldDB" id="A0A3M7R308"/>
<keyword evidence="1" id="KW-0812">Transmembrane</keyword>
<organism evidence="2 3">
    <name type="scientific">Brachionus plicatilis</name>
    <name type="common">Marine rotifer</name>
    <name type="synonym">Brachionus muelleri</name>
    <dbReference type="NCBI Taxonomy" id="10195"/>
    <lineage>
        <taxon>Eukaryota</taxon>
        <taxon>Metazoa</taxon>
        <taxon>Spiralia</taxon>
        <taxon>Gnathifera</taxon>
        <taxon>Rotifera</taxon>
        <taxon>Eurotatoria</taxon>
        <taxon>Monogononta</taxon>
        <taxon>Pseudotrocha</taxon>
        <taxon>Ploima</taxon>
        <taxon>Brachionidae</taxon>
        <taxon>Brachionus</taxon>
    </lineage>
</organism>
<gene>
    <name evidence="2" type="ORF">BpHYR1_028487</name>
</gene>
<comment type="caution">
    <text evidence="2">The sequence shown here is derived from an EMBL/GenBank/DDBJ whole genome shotgun (WGS) entry which is preliminary data.</text>
</comment>
<evidence type="ECO:0000313" key="2">
    <source>
        <dbReference type="EMBL" id="RNA17982.1"/>
    </source>
</evidence>
<accession>A0A3M7R308</accession>
<name>A0A3M7R308_BRAPC</name>
<feature type="transmembrane region" description="Helical" evidence="1">
    <location>
        <begin position="6"/>
        <end position="28"/>
    </location>
</feature>
<reference evidence="2 3" key="1">
    <citation type="journal article" date="2018" name="Sci. Rep.">
        <title>Genomic signatures of local adaptation to the degree of environmental predictability in rotifers.</title>
        <authorList>
            <person name="Franch-Gras L."/>
            <person name="Hahn C."/>
            <person name="Garcia-Roger E.M."/>
            <person name="Carmona M.J."/>
            <person name="Serra M."/>
            <person name="Gomez A."/>
        </authorList>
    </citation>
    <scope>NUCLEOTIDE SEQUENCE [LARGE SCALE GENOMIC DNA]</scope>
    <source>
        <strain evidence="2">HYR1</strain>
    </source>
</reference>
<sequence>MNLIVYSIMINLAFTIGVTKVVTLSYICRTHLFRIGFIVNVTNCDIEPIGLFKLFQINLQHNES</sequence>